<evidence type="ECO:0000313" key="1">
    <source>
        <dbReference type="EMBL" id="KAA1068494.1"/>
    </source>
</evidence>
<dbReference type="AlphaFoldDB" id="A0A5B0PRT9"/>
<evidence type="ECO:0000313" key="4">
    <source>
        <dbReference type="Proteomes" id="UP000325313"/>
    </source>
</evidence>
<sequence length="55" mass="6564">MLARDISPNADFDSFLLRYHGIRDIHIHNRLKTDLVEHLWIKLGRDDMESEETET</sequence>
<comment type="caution">
    <text evidence="2">The sequence shown here is derived from an EMBL/GenBank/DDBJ whole genome shotgun (WGS) entry which is preliminary data.</text>
</comment>
<organism evidence="2 3">
    <name type="scientific">Puccinia graminis f. sp. tritici</name>
    <dbReference type="NCBI Taxonomy" id="56615"/>
    <lineage>
        <taxon>Eukaryota</taxon>
        <taxon>Fungi</taxon>
        <taxon>Dikarya</taxon>
        <taxon>Basidiomycota</taxon>
        <taxon>Pucciniomycotina</taxon>
        <taxon>Pucciniomycetes</taxon>
        <taxon>Pucciniales</taxon>
        <taxon>Pucciniaceae</taxon>
        <taxon>Puccinia</taxon>
    </lineage>
</organism>
<dbReference type="Proteomes" id="UP000325313">
    <property type="component" value="Unassembled WGS sequence"/>
</dbReference>
<reference evidence="3 4" key="1">
    <citation type="submission" date="2019-05" db="EMBL/GenBank/DDBJ databases">
        <title>Emergence of the Ug99 lineage of the wheat stem rust pathogen through somatic hybridization.</title>
        <authorList>
            <person name="Li F."/>
            <person name="Upadhyaya N.M."/>
            <person name="Sperschneider J."/>
            <person name="Matny O."/>
            <person name="Nguyen-Phuc H."/>
            <person name="Mago R."/>
            <person name="Raley C."/>
            <person name="Miller M.E."/>
            <person name="Silverstein K.A.T."/>
            <person name="Henningsen E."/>
            <person name="Hirsch C.D."/>
            <person name="Visser B."/>
            <person name="Pretorius Z.A."/>
            <person name="Steffenson B.J."/>
            <person name="Schwessinger B."/>
            <person name="Dodds P.N."/>
            <person name="Figueroa M."/>
        </authorList>
    </citation>
    <scope>NUCLEOTIDE SEQUENCE [LARGE SCALE GENOMIC DNA]</scope>
    <source>
        <strain evidence="2">21-0</strain>
        <strain evidence="1 4">Ug99</strain>
    </source>
</reference>
<keyword evidence="3" id="KW-1185">Reference proteome</keyword>
<accession>A0A5B0PRT9</accession>
<gene>
    <name evidence="2" type="ORF">PGT21_023443</name>
    <name evidence="1" type="ORF">PGTUg99_026948</name>
</gene>
<dbReference type="EMBL" id="VDEP01000505">
    <property type="protein sequence ID" value="KAA1068494.1"/>
    <property type="molecule type" value="Genomic_DNA"/>
</dbReference>
<name>A0A5B0PRT9_PUCGR</name>
<proteinExistence type="predicted"/>
<evidence type="ECO:0000313" key="2">
    <source>
        <dbReference type="EMBL" id="KAA1104435.1"/>
    </source>
</evidence>
<evidence type="ECO:0000313" key="3">
    <source>
        <dbReference type="Proteomes" id="UP000324748"/>
    </source>
</evidence>
<dbReference type="EMBL" id="VSWC01000041">
    <property type="protein sequence ID" value="KAA1104435.1"/>
    <property type="molecule type" value="Genomic_DNA"/>
</dbReference>
<dbReference type="Proteomes" id="UP000324748">
    <property type="component" value="Unassembled WGS sequence"/>
</dbReference>
<protein>
    <submittedName>
        <fullName evidence="2">Uncharacterized protein</fullName>
    </submittedName>
</protein>